<evidence type="ECO:0000313" key="2">
    <source>
        <dbReference type="Proteomes" id="UP001266305"/>
    </source>
</evidence>
<proteinExistence type="predicted"/>
<keyword evidence="2" id="KW-1185">Reference proteome</keyword>
<evidence type="ECO:0000313" key="1">
    <source>
        <dbReference type="EMBL" id="KAK2114774.1"/>
    </source>
</evidence>
<sequence>MLLTQTERLETQQPQGGNQLACTPQACTAITLHVFIHSCTHPSHTPVTCPQADNGKDTVRHTSVPFGDVGIKQKLLSDFYCTQADNGRDTVRHTSVPFGDVGIKQKLLSDFYCTRVHS</sequence>
<reference evidence="1 2" key="1">
    <citation type="submission" date="2023-05" db="EMBL/GenBank/DDBJ databases">
        <title>B98-5 Cell Line De Novo Hybrid Assembly: An Optical Mapping Approach.</title>
        <authorList>
            <person name="Kananen K."/>
            <person name="Auerbach J.A."/>
            <person name="Kautto E."/>
            <person name="Blachly J.S."/>
        </authorList>
    </citation>
    <scope>NUCLEOTIDE SEQUENCE [LARGE SCALE GENOMIC DNA]</scope>
    <source>
        <strain evidence="1">B95-8</strain>
        <tissue evidence="1">Cell line</tissue>
    </source>
</reference>
<organism evidence="1 2">
    <name type="scientific">Saguinus oedipus</name>
    <name type="common">Cotton-top tamarin</name>
    <name type="synonym">Oedipomidas oedipus</name>
    <dbReference type="NCBI Taxonomy" id="9490"/>
    <lineage>
        <taxon>Eukaryota</taxon>
        <taxon>Metazoa</taxon>
        <taxon>Chordata</taxon>
        <taxon>Craniata</taxon>
        <taxon>Vertebrata</taxon>
        <taxon>Euteleostomi</taxon>
        <taxon>Mammalia</taxon>
        <taxon>Eutheria</taxon>
        <taxon>Euarchontoglires</taxon>
        <taxon>Primates</taxon>
        <taxon>Haplorrhini</taxon>
        <taxon>Platyrrhini</taxon>
        <taxon>Cebidae</taxon>
        <taxon>Callitrichinae</taxon>
        <taxon>Saguinus</taxon>
    </lineage>
</organism>
<gene>
    <name evidence="1" type="ORF">P7K49_009040</name>
</gene>
<comment type="caution">
    <text evidence="1">The sequence shown here is derived from an EMBL/GenBank/DDBJ whole genome shotgun (WGS) entry which is preliminary data.</text>
</comment>
<dbReference type="EMBL" id="JASSZA010000004">
    <property type="protein sequence ID" value="KAK2114774.1"/>
    <property type="molecule type" value="Genomic_DNA"/>
</dbReference>
<protein>
    <submittedName>
        <fullName evidence="1">Uncharacterized protein</fullName>
    </submittedName>
</protein>
<dbReference type="Proteomes" id="UP001266305">
    <property type="component" value="Unassembled WGS sequence"/>
</dbReference>
<accession>A0ABQ9W140</accession>
<name>A0ABQ9W140_SAGOE</name>